<accession>Q2RWY2</accession>
<dbReference type="InterPro" id="IPR029058">
    <property type="entry name" value="AB_hydrolase_fold"/>
</dbReference>
<dbReference type="InterPro" id="IPR000073">
    <property type="entry name" value="AB_hydrolase_1"/>
</dbReference>
<dbReference type="Pfam" id="PF12697">
    <property type="entry name" value="Abhydrolase_6"/>
    <property type="match status" value="1"/>
</dbReference>
<feature type="domain" description="AB hydrolase-1" evidence="1">
    <location>
        <begin position="23"/>
        <end position="255"/>
    </location>
</feature>
<dbReference type="EnsemblBacteria" id="ABC21363">
    <property type="protein sequence ID" value="ABC21363"/>
    <property type="gene ID" value="Rru_A0559"/>
</dbReference>
<evidence type="ECO:0000313" key="3">
    <source>
        <dbReference type="Proteomes" id="UP000001929"/>
    </source>
</evidence>
<dbReference type="RefSeq" id="WP_011388317.1">
    <property type="nucleotide sequence ID" value="NC_007643.1"/>
</dbReference>
<proteinExistence type="predicted"/>
<dbReference type="Gene3D" id="3.40.50.1820">
    <property type="entry name" value="alpha/beta hydrolase"/>
    <property type="match status" value="1"/>
</dbReference>
<name>Q2RWY2_RHORT</name>
<keyword evidence="3" id="KW-1185">Reference proteome</keyword>
<keyword evidence="2" id="KW-0378">Hydrolase</keyword>
<dbReference type="ESTHER" id="rhort-q2rwy2">
    <property type="family name" value="6_AlphaBeta_hydrolase"/>
</dbReference>
<dbReference type="PATRIC" id="fig|269796.9.peg.612"/>
<gene>
    <name evidence="2" type="ordered locus">Rru_A0559</name>
</gene>
<protein>
    <submittedName>
        <fullName evidence="2">Alpha/beta hydrolase fold</fullName>
    </submittedName>
</protein>
<sequence>MHLEVLRVPPTTADPEMADRPPLVFVHGAFAGAWCWRETFMPWFAARGWDTHALSLRGHGASDGAERLDSTRLADYADDLRRVIDELDRPPVLIGHSMGGMVVQKVLEDTQAAAAVLLASVPPTGLFSGSVLMALRHPLLCMALWRIQTFGPEEASLRMVEAGLFSTPLDAREAERYTALLQNESSRVVLDMTWFDVPRRRCPQELPLLVLGAEDDAFVPPIEVLATAAFHGTTAQLLPDIGHAMMLDRGWEKTASVMEEWLRCSAF</sequence>
<dbReference type="GO" id="GO:0016787">
    <property type="term" value="F:hydrolase activity"/>
    <property type="evidence" value="ECO:0007669"/>
    <property type="project" value="UniProtKB-KW"/>
</dbReference>
<dbReference type="PhylomeDB" id="Q2RWY2"/>
<dbReference type="PANTHER" id="PTHR43194">
    <property type="entry name" value="HYDROLASE ALPHA/BETA FOLD FAMILY"/>
    <property type="match status" value="1"/>
</dbReference>
<dbReference type="PANTHER" id="PTHR43194:SF2">
    <property type="entry name" value="PEROXISOMAL MEMBRANE PROTEIN LPX1"/>
    <property type="match status" value="1"/>
</dbReference>
<dbReference type="KEGG" id="rru:Rru_A0559"/>
<evidence type="ECO:0000259" key="1">
    <source>
        <dbReference type="Pfam" id="PF12697"/>
    </source>
</evidence>
<dbReference type="InterPro" id="IPR050228">
    <property type="entry name" value="Carboxylesterase_BioH"/>
</dbReference>
<dbReference type="AlphaFoldDB" id="Q2RWY2"/>
<dbReference type="Proteomes" id="UP000001929">
    <property type="component" value="Chromosome"/>
</dbReference>
<reference evidence="2 3" key="1">
    <citation type="journal article" date="2011" name="Stand. Genomic Sci.">
        <title>Complete genome sequence of Rhodospirillum rubrum type strain (S1).</title>
        <authorList>
            <person name="Munk A.C."/>
            <person name="Copeland A."/>
            <person name="Lucas S."/>
            <person name="Lapidus A."/>
            <person name="Del Rio T.G."/>
            <person name="Barry K."/>
            <person name="Detter J.C."/>
            <person name="Hammon N."/>
            <person name="Israni S."/>
            <person name="Pitluck S."/>
            <person name="Brettin T."/>
            <person name="Bruce D."/>
            <person name="Han C."/>
            <person name="Tapia R."/>
            <person name="Gilna P."/>
            <person name="Schmutz J."/>
            <person name="Larimer F."/>
            <person name="Land M."/>
            <person name="Kyrpides N.C."/>
            <person name="Mavromatis K."/>
            <person name="Richardson P."/>
            <person name="Rohde M."/>
            <person name="Goker M."/>
            <person name="Klenk H.P."/>
            <person name="Zhang Y."/>
            <person name="Roberts G.P."/>
            <person name="Reslewic S."/>
            <person name="Schwartz D.C."/>
        </authorList>
    </citation>
    <scope>NUCLEOTIDE SEQUENCE [LARGE SCALE GENOMIC DNA]</scope>
    <source>
        <strain evidence="3">ATCC 11170 / ATH 1.1.1 / DSM 467 / LMG 4362 / NCIMB 8255 / S1</strain>
    </source>
</reference>
<organism evidence="2 3">
    <name type="scientific">Rhodospirillum rubrum (strain ATCC 11170 / ATH 1.1.1 / DSM 467 / LMG 4362 / NCIMB 8255 / S1)</name>
    <dbReference type="NCBI Taxonomy" id="269796"/>
    <lineage>
        <taxon>Bacteria</taxon>
        <taxon>Pseudomonadati</taxon>
        <taxon>Pseudomonadota</taxon>
        <taxon>Alphaproteobacteria</taxon>
        <taxon>Rhodospirillales</taxon>
        <taxon>Rhodospirillaceae</taxon>
        <taxon>Rhodospirillum</taxon>
    </lineage>
</organism>
<dbReference type="EMBL" id="CP000230">
    <property type="protein sequence ID" value="ABC21363.1"/>
    <property type="molecule type" value="Genomic_DNA"/>
</dbReference>
<dbReference type="HOGENOM" id="CLU_051715_0_1_5"/>
<dbReference type="STRING" id="269796.Rru_A0559"/>
<evidence type="ECO:0000313" key="2">
    <source>
        <dbReference type="EMBL" id="ABC21363.1"/>
    </source>
</evidence>
<dbReference type="eggNOG" id="COG2267">
    <property type="taxonomic scope" value="Bacteria"/>
</dbReference>
<dbReference type="SUPFAM" id="SSF53474">
    <property type="entry name" value="alpha/beta-Hydrolases"/>
    <property type="match status" value="1"/>
</dbReference>